<feature type="transmembrane region" description="Helical" evidence="2">
    <location>
        <begin position="54"/>
        <end position="72"/>
    </location>
</feature>
<feature type="transmembrane region" description="Helical" evidence="2">
    <location>
        <begin position="20"/>
        <end position="42"/>
    </location>
</feature>
<evidence type="ECO:0000256" key="1">
    <source>
        <dbReference type="SAM" id="MobiDB-lite"/>
    </source>
</evidence>
<evidence type="ECO:0000313" key="3">
    <source>
        <dbReference type="EMBL" id="MBB6014162.1"/>
    </source>
</evidence>
<keyword evidence="4" id="KW-1185">Reference proteome</keyword>
<sequence length="125" mass="13283">MTLALITAGAAGLFIGARFLAPVILVATLIMVMVSILTGVLLDWSLKLILSRTLYLILTLQGCYLIGLALTVPGRRRTDAGTVPEHASGQPDRLQPAPPQPDPASTRASGLRRPDRTSSLRRPSG</sequence>
<evidence type="ECO:0000313" key="4">
    <source>
        <dbReference type="Proteomes" id="UP000533306"/>
    </source>
</evidence>
<name>A0A7W9VXG8_9HYPH</name>
<gene>
    <name evidence="3" type="ORF">HNR59_003556</name>
</gene>
<accession>A0A7W9VXG8</accession>
<comment type="caution">
    <text evidence="3">The sequence shown here is derived from an EMBL/GenBank/DDBJ whole genome shotgun (WGS) entry which is preliminary data.</text>
</comment>
<protein>
    <submittedName>
        <fullName evidence="3">Uncharacterized protein</fullName>
    </submittedName>
</protein>
<dbReference type="AlphaFoldDB" id="A0A7W9VXG8"/>
<proteinExistence type="predicted"/>
<keyword evidence="2" id="KW-1133">Transmembrane helix</keyword>
<keyword evidence="2" id="KW-0812">Transmembrane</keyword>
<evidence type="ECO:0000256" key="2">
    <source>
        <dbReference type="SAM" id="Phobius"/>
    </source>
</evidence>
<dbReference type="RefSeq" id="WP_183832343.1">
    <property type="nucleotide sequence ID" value="NZ_JACHEU010000004.1"/>
</dbReference>
<feature type="region of interest" description="Disordered" evidence="1">
    <location>
        <begin position="79"/>
        <end position="125"/>
    </location>
</feature>
<dbReference type="Proteomes" id="UP000533306">
    <property type="component" value="Unassembled WGS sequence"/>
</dbReference>
<keyword evidence="2" id="KW-0472">Membrane</keyword>
<organism evidence="3 4">
    <name type="scientific">Aquamicrobium lusatiense</name>
    <dbReference type="NCBI Taxonomy" id="89772"/>
    <lineage>
        <taxon>Bacteria</taxon>
        <taxon>Pseudomonadati</taxon>
        <taxon>Pseudomonadota</taxon>
        <taxon>Alphaproteobacteria</taxon>
        <taxon>Hyphomicrobiales</taxon>
        <taxon>Phyllobacteriaceae</taxon>
        <taxon>Aquamicrobium</taxon>
    </lineage>
</organism>
<reference evidence="3 4" key="1">
    <citation type="submission" date="2020-08" db="EMBL/GenBank/DDBJ databases">
        <title>Genomic Encyclopedia of Type Strains, Phase IV (KMG-IV): sequencing the most valuable type-strain genomes for metagenomic binning, comparative biology and taxonomic classification.</title>
        <authorList>
            <person name="Goeker M."/>
        </authorList>
    </citation>
    <scope>NUCLEOTIDE SEQUENCE [LARGE SCALE GENOMIC DNA]</scope>
    <source>
        <strain evidence="3 4">DSM 11099</strain>
    </source>
</reference>
<dbReference type="EMBL" id="JACHEU010000004">
    <property type="protein sequence ID" value="MBB6014162.1"/>
    <property type="molecule type" value="Genomic_DNA"/>
</dbReference>